<organism evidence="7 8">
    <name type="scientific">Rheinheimera marina</name>
    <dbReference type="NCBI Taxonomy" id="1774958"/>
    <lineage>
        <taxon>Bacteria</taxon>
        <taxon>Pseudomonadati</taxon>
        <taxon>Pseudomonadota</taxon>
        <taxon>Gammaproteobacteria</taxon>
        <taxon>Chromatiales</taxon>
        <taxon>Chromatiaceae</taxon>
        <taxon>Rheinheimera</taxon>
    </lineage>
</organism>
<evidence type="ECO:0000256" key="3">
    <source>
        <dbReference type="ARBA" id="ARBA00005709"/>
    </source>
</evidence>
<feature type="domain" description="Flagellin N-terminal" evidence="6">
    <location>
        <begin position="5"/>
        <end position="140"/>
    </location>
</feature>
<evidence type="ECO:0000313" key="8">
    <source>
        <dbReference type="Proteomes" id="UP001595962"/>
    </source>
</evidence>
<evidence type="ECO:0000259" key="6">
    <source>
        <dbReference type="Pfam" id="PF00669"/>
    </source>
</evidence>
<keyword evidence="8" id="KW-1185">Reference proteome</keyword>
<reference evidence="8" key="1">
    <citation type="journal article" date="2019" name="Int. J. Syst. Evol. Microbiol.">
        <title>The Global Catalogue of Microorganisms (GCM) 10K type strain sequencing project: providing services to taxonomists for standard genome sequencing and annotation.</title>
        <authorList>
            <consortium name="The Broad Institute Genomics Platform"/>
            <consortium name="The Broad Institute Genome Sequencing Center for Infectious Disease"/>
            <person name="Wu L."/>
            <person name="Ma J."/>
        </authorList>
    </citation>
    <scope>NUCLEOTIDE SEQUENCE [LARGE SCALE GENOMIC DNA]</scope>
    <source>
        <strain evidence="8">DT28</strain>
    </source>
</reference>
<protein>
    <submittedName>
        <fullName evidence="7">Flagellar hook-associated protein FlgL</fullName>
    </submittedName>
</protein>
<dbReference type="InterPro" id="IPR001492">
    <property type="entry name" value="Flagellin"/>
</dbReference>
<evidence type="ECO:0000256" key="1">
    <source>
        <dbReference type="ARBA" id="ARBA00004365"/>
    </source>
</evidence>
<keyword evidence="7" id="KW-0282">Flagellum</keyword>
<evidence type="ECO:0000313" key="7">
    <source>
        <dbReference type="EMBL" id="MFC4656953.1"/>
    </source>
</evidence>
<comment type="similarity">
    <text evidence="3">Belongs to the bacterial flagellin family.</text>
</comment>
<keyword evidence="7" id="KW-0969">Cilium</keyword>
<evidence type="ECO:0000256" key="5">
    <source>
        <dbReference type="ARBA" id="ARBA00023143"/>
    </source>
</evidence>
<dbReference type="NCBIfam" id="TIGR02550">
    <property type="entry name" value="flagell_flgL"/>
    <property type="match status" value="1"/>
</dbReference>
<comment type="caution">
    <text evidence="7">The sequence shown here is derived from an EMBL/GenBank/DDBJ whole genome shotgun (WGS) entry which is preliminary data.</text>
</comment>
<gene>
    <name evidence="7" type="primary">flgL</name>
    <name evidence="7" type="ORF">ACFO3I_18180</name>
</gene>
<dbReference type="Proteomes" id="UP001595962">
    <property type="component" value="Unassembled WGS sequence"/>
</dbReference>
<accession>A0ABV9JRQ4</accession>
<dbReference type="InterPro" id="IPR013384">
    <property type="entry name" value="Flagell_FlgL"/>
</dbReference>
<dbReference type="PANTHER" id="PTHR42792">
    <property type="entry name" value="FLAGELLIN"/>
    <property type="match status" value="1"/>
</dbReference>
<dbReference type="Gene3D" id="1.20.1330.10">
    <property type="entry name" value="f41 fragment of flagellin, N-terminal domain"/>
    <property type="match status" value="2"/>
</dbReference>
<dbReference type="Pfam" id="PF00669">
    <property type="entry name" value="Flagellin_N"/>
    <property type="match status" value="1"/>
</dbReference>
<dbReference type="SUPFAM" id="SSF64518">
    <property type="entry name" value="Phase 1 flagellin"/>
    <property type="match status" value="1"/>
</dbReference>
<keyword evidence="5" id="KW-0975">Bacterial flagellum</keyword>
<evidence type="ECO:0000256" key="4">
    <source>
        <dbReference type="ARBA" id="ARBA00022525"/>
    </source>
</evidence>
<comment type="subcellular location">
    <subcellularLocation>
        <location evidence="1">Bacterial flagellum</location>
    </subcellularLocation>
    <subcellularLocation>
        <location evidence="2">Secreted</location>
    </subcellularLocation>
</comment>
<name>A0ABV9JRQ4_9GAMM</name>
<proteinExistence type="inferred from homology"/>
<dbReference type="InterPro" id="IPR001029">
    <property type="entry name" value="Flagellin_N"/>
</dbReference>
<sequence>MRITFNMQYNQGINSITSTQERLLKASAQLEKQTRILTPSDDPSGSARAISLEQNIQQTAQFQVNNQAVKNSLTLQETVLSNIKGAIQDARTLTLSLGNGSYDPDDREAVTSQLTAIRDQIFDLMNSRDELGGYLFSGYKDQTQPYEYNSATGKYEFRGDEGVKELQVGLSVTIPANASGKNVFDGVDKRFTTTTPTVNAPVTAAQVDVSNQSVYDSFFRANYSGLPAADNSVRVALVAGVPDTYEVYVGGSATPAATGNYTPGQPVNFAGLEIEVTGAAVGGDVTFNMAAPEKTNILDSLTELINQVNSGISGDVLAAQVSDSIVELDNSSLKIGSAQSLVGGHINILDSIYGGNEDLQIATKSHKASIVEVDYVTAITNITKEETALQAVQATFSKITGMSLFDYIS</sequence>
<dbReference type="RefSeq" id="WP_377336514.1">
    <property type="nucleotide sequence ID" value="NZ_JBHSGB010000017.1"/>
</dbReference>
<keyword evidence="4" id="KW-0964">Secreted</keyword>
<keyword evidence="7" id="KW-0966">Cell projection</keyword>
<dbReference type="EMBL" id="JBHSGB010000017">
    <property type="protein sequence ID" value="MFC4656953.1"/>
    <property type="molecule type" value="Genomic_DNA"/>
</dbReference>
<dbReference type="PANTHER" id="PTHR42792:SF1">
    <property type="entry name" value="FLAGELLAR HOOK-ASSOCIATED PROTEIN 3"/>
    <property type="match status" value="1"/>
</dbReference>
<evidence type="ECO:0000256" key="2">
    <source>
        <dbReference type="ARBA" id="ARBA00004613"/>
    </source>
</evidence>